<gene>
    <name evidence="2" type="ORF">AFNPGKIM_00022</name>
</gene>
<feature type="transmembrane region" description="Helical" evidence="1">
    <location>
        <begin position="73"/>
        <end position="96"/>
    </location>
</feature>
<feature type="transmembrane region" description="Helical" evidence="1">
    <location>
        <begin position="12"/>
        <end position="31"/>
    </location>
</feature>
<evidence type="ECO:0000313" key="2">
    <source>
        <dbReference type="EMBL" id="QNO53326.1"/>
    </source>
</evidence>
<feature type="transmembrane region" description="Helical" evidence="1">
    <location>
        <begin position="116"/>
        <end position="138"/>
    </location>
</feature>
<reference evidence="2" key="1">
    <citation type="submission" date="2020-06" db="EMBL/GenBank/DDBJ databases">
        <title>Unique genomic features of the anaerobic methanotrophic archaea.</title>
        <authorList>
            <person name="Chadwick G.L."/>
            <person name="Skennerton C.T."/>
            <person name="Laso-Perez R."/>
            <person name="Leu A.O."/>
            <person name="Speth D.R."/>
            <person name="Yu H."/>
            <person name="Morgan-Lang C."/>
            <person name="Hatzenpichler R."/>
            <person name="Goudeau D."/>
            <person name="Malmstrom R."/>
            <person name="Brazelton W.J."/>
            <person name="Woyke T."/>
            <person name="Hallam S.J."/>
            <person name="Tyson G.W."/>
            <person name="Wegener G."/>
            <person name="Boetius A."/>
            <person name="Orphan V."/>
        </authorList>
    </citation>
    <scope>NUCLEOTIDE SEQUENCE</scope>
</reference>
<organism evidence="2">
    <name type="scientific">Candidatus Methanophagaceae archaeon ANME-1 ERB6</name>
    <dbReference type="NCBI Taxonomy" id="2759912"/>
    <lineage>
        <taxon>Archaea</taxon>
        <taxon>Methanobacteriati</taxon>
        <taxon>Methanobacteriota</taxon>
        <taxon>Stenosarchaea group</taxon>
        <taxon>Methanomicrobia</taxon>
        <taxon>Candidatus Methanophagales</taxon>
        <taxon>Candidatus Methanophagaceae</taxon>
    </lineage>
</organism>
<dbReference type="AlphaFoldDB" id="A0A7G9YZ92"/>
<keyword evidence="1" id="KW-0472">Membrane</keyword>
<keyword evidence="1" id="KW-0812">Transmembrane</keyword>
<keyword evidence="1" id="KW-1133">Transmembrane helix</keyword>
<evidence type="ECO:0000256" key="1">
    <source>
        <dbReference type="SAM" id="Phobius"/>
    </source>
</evidence>
<protein>
    <submittedName>
        <fullName evidence="2">Uncharacterized protein</fullName>
    </submittedName>
</protein>
<accession>A0A7G9YZ92</accession>
<dbReference type="EMBL" id="MT631537">
    <property type="protein sequence ID" value="QNO53326.1"/>
    <property type="molecule type" value="Genomic_DNA"/>
</dbReference>
<proteinExistence type="predicted"/>
<sequence length="171" mass="20055">MKAKGILNKISNRQTVIVILIIGFLLWRIFMSLDRKVVLWESMCSGISLIVIGWILFGYIYRLSVRLKDLVELSSLYLSISISTLAVNIYVLVYYLERWYRLALNPTYVVPLDFAYRSARFMVLVLFYCAVIWMCGWLKKVGADYETLYMLYRTGGQPIFPESKEDEEEEE</sequence>
<feature type="transmembrane region" description="Helical" evidence="1">
    <location>
        <begin position="37"/>
        <end position="61"/>
    </location>
</feature>
<name>A0A7G9YZ92_9EURY</name>